<dbReference type="GO" id="GO:0005829">
    <property type="term" value="C:cytosol"/>
    <property type="evidence" value="ECO:0007669"/>
    <property type="project" value="TreeGrafter"/>
</dbReference>
<evidence type="ECO:0000256" key="8">
    <source>
        <dbReference type="ARBA" id="ARBA00032005"/>
    </source>
</evidence>
<comment type="similarity">
    <text evidence="3 13">Belongs to the cytidine and deoxycytidylate deaminase family.</text>
</comment>
<evidence type="ECO:0000259" key="14">
    <source>
        <dbReference type="PROSITE" id="PS51747"/>
    </source>
</evidence>
<dbReference type="GO" id="GO:0072527">
    <property type="term" value="P:pyrimidine-containing compound metabolic process"/>
    <property type="evidence" value="ECO:0007669"/>
    <property type="project" value="UniProtKB-ARBA"/>
</dbReference>
<evidence type="ECO:0000256" key="2">
    <source>
        <dbReference type="ARBA" id="ARBA00003949"/>
    </source>
</evidence>
<dbReference type="STRING" id="698492.A0A0E9NPE3"/>
<keyword evidence="6 13" id="KW-0378">Hydrolase</keyword>
<feature type="active site" description="Proton donor" evidence="10">
    <location>
        <position position="61"/>
    </location>
</feature>
<comment type="catalytic activity">
    <reaction evidence="13">
        <text>2'-deoxycytidine + H2O + H(+) = 2'-deoxyuridine + NH4(+)</text>
        <dbReference type="Rhea" id="RHEA:13433"/>
        <dbReference type="ChEBI" id="CHEBI:15377"/>
        <dbReference type="ChEBI" id="CHEBI:15378"/>
        <dbReference type="ChEBI" id="CHEBI:15698"/>
        <dbReference type="ChEBI" id="CHEBI:16450"/>
        <dbReference type="ChEBI" id="CHEBI:28938"/>
        <dbReference type="EC" id="3.5.4.5"/>
    </reaction>
</comment>
<name>A0A0E9NPE3_SAICN</name>
<dbReference type="PROSITE" id="PS51747">
    <property type="entry name" value="CYT_DCMP_DEAMINASES_2"/>
    <property type="match status" value="1"/>
</dbReference>
<gene>
    <name evidence="15" type="ORF">G7K_5797-t1</name>
</gene>
<feature type="binding site" evidence="12">
    <location>
        <position position="92"/>
    </location>
    <ligand>
        <name>Zn(2+)</name>
        <dbReference type="ChEBI" id="CHEBI:29105"/>
        <note>catalytic</note>
    </ligand>
</feature>
<dbReference type="PANTHER" id="PTHR11644">
    <property type="entry name" value="CYTIDINE DEAMINASE"/>
    <property type="match status" value="1"/>
</dbReference>
<feature type="binding site" evidence="12">
    <location>
        <position position="59"/>
    </location>
    <ligand>
        <name>Zn(2+)</name>
        <dbReference type="ChEBI" id="CHEBI:29105"/>
        <note>catalytic</note>
    </ligand>
</feature>
<evidence type="ECO:0000256" key="1">
    <source>
        <dbReference type="ARBA" id="ARBA00001947"/>
    </source>
</evidence>
<dbReference type="SUPFAM" id="SSF53927">
    <property type="entry name" value="Cytidine deaminase-like"/>
    <property type="match status" value="1"/>
</dbReference>
<evidence type="ECO:0000256" key="12">
    <source>
        <dbReference type="PIRSR" id="PIRSR606262-3"/>
    </source>
</evidence>
<feature type="binding site" evidence="11">
    <location>
        <begin position="48"/>
        <end position="54"/>
    </location>
    <ligand>
        <name>substrate</name>
    </ligand>
</feature>
<evidence type="ECO:0000256" key="6">
    <source>
        <dbReference type="ARBA" id="ARBA00022801"/>
    </source>
</evidence>
<dbReference type="EMBL" id="BACD03000051">
    <property type="protein sequence ID" value="GAO51704.1"/>
    <property type="molecule type" value="Genomic_DNA"/>
</dbReference>
<comment type="cofactor">
    <cofactor evidence="1 12 13">
        <name>Zn(2+)</name>
        <dbReference type="ChEBI" id="CHEBI:29105"/>
    </cofactor>
</comment>
<feature type="binding site" evidence="12">
    <location>
        <position position="95"/>
    </location>
    <ligand>
        <name>Zn(2+)</name>
        <dbReference type="ChEBI" id="CHEBI:29105"/>
        <note>catalytic</note>
    </ligand>
</feature>
<reference evidence="15 16" key="1">
    <citation type="journal article" date="2011" name="J. Gen. Appl. Microbiol.">
        <title>Draft genome sequencing of the enigmatic yeast Saitoella complicata.</title>
        <authorList>
            <person name="Nishida H."/>
            <person name="Hamamoto M."/>
            <person name="Sugiyama J."/>
        </authorList>
    </citation>
    <scope>NUCLEOTIDE SEQUENCE [LARGE SCALE GENOMIC DNA]</scope>
    <source>
        <strain evidence="15 16">NRRL Y-17804</strain>
    </source>
</reference>
<dbReference type="InterPro" id="IPR050202">
    <property type="entry name" value="Cyt/Deoxycyt_deaminase"/>
</dbReference>
<dbReference type="Proteomes" id="UP000033140">
    <property type="component" value="Unassembled WGS sequence"/>
</dbReference>
<evidence type="ECO:0000256" key="4">
    <source>
        <dbReference type="ARBA" id="ARBA00012783"/>
    </source>
</evidence>
<evidence type="ECO:0000256" key="5">
    <source>
        <dbReference type="ARBA" id="ARBA00022723"/>
    </source>
</evidence>
<keyword evidence="5 12" id="KW-0479">Metal-binding</keyword>
<evidence type="ECO:0000256" key="9">
    <source>
        <dbReference type="ARBA" id="ARBA00049558"/>
    </source>
</evidence>
<dbReference type="CDD" id="cd01283">
    <property type="entry name" value="cytidine_deaminase"/>
    <property type="match status" value="1"/>
</dbReference>
<evidence type="ECO:0000256" key="10">
    <source>
        <dbReference type="PIRSR" id="PIRSR606262-1"/>
    </source>
</evidence>
<comment type="caution">
    <text evidence="15">The sequence shown here is derived from an EMBL/GenBank/DDBJ whole genome shotgun (WGS) entry which is preliminary data.</text>
</comment>
<sequence length="151" mass="16660">MRPPTKEEFDQLREKTLAARESAYCPYSKFRVGACLLTTSGSFITGANVENASYPAGICAERTALVKAITEGHKDFVCIAVATDINPAASPCGICRQTMREFCDVGMPVYMFTPDGKISGRMICQSKQWNRAAWHELERTRLMGEHVGAFA</sequence>
<dbReference type="GO" id="GO:0055086">
    <property type="term" value="P:nucleobase-containing small molecule metabolic process"/>
    <property type="evidence" value="ECO:0007669"/>
    <property type="project" value="UniProtKB-ARBA"/>
</dbReference>
<reference evidence="15 16" key="2">
    <citation type="journal article" date="2014" name="J. Gen. Appl. Microbiol.">
        <title>The early diverging ascomycetous budding yeast Saitoella complicata has three histone deacetylases belonging to the Clr6, Hos2, and Rpd3 lineages.</title>
        <authorList>
            <person name="Nishida H."/>
            <person name="Matsumoto T."/>
            <person name="Kondo S."/>
            <person name="Hamamoto M."/>
            <person name="Yoshikawa H."/>
        </authorList>
    </citation>
    <scope>NUCLEOTIDE SEQUENCE [LARGE SCALE GENOMIC DNA]</scope>
    <source>
        <strain evidence="15 16">NRRL Y-17804</strain>
    </source>
</reference>
<proteinExistence type="inferred from homology"/>
<evidence type="ECO:0000313" key="16">
    <source>
        <dbReference type="Proteomes" id="UP000033140"/>
    </source>
</evidence>
<dbReference type="EC" id="3.5.4.5" evidence="4 13"/>
<evidence type="ECO:0000256" key="11">
    <source>
        <dbReference type="PIRSR" id="PIRSR606262-2"/>
    </source>
</evidence>
<comment type="function">
    <text evidence="2 13">This enzyme scavenges exogenous and endogenous cytidine and 2'-deoxycytidine for UMP synthesis.</text>
</comment>
<dbReference type="InterPro" id="IPR002125">
    <property type="entry name" value="CMP_dCMP_dom"/>
</dbReference>
<dbReference type="GO" id="GO:0042802">
    <property type="term" value="F:identical protein binding"/>
    <property type="evidence" value="ECO:0007669"/>
    <property type="project" value="UniProtKB-ARBA"/>
</dbReference>
<feature type="domain" description="CMP/dCMP-type deaminase" evidence="14">
    <location>
        <begin position="7"/>
        <end position="137"/>
    </location>
</feature>
<evidence type="ECO:0000313" key="15">
    <source>
        <dbReference type="EMBL" id="GAO51704.1"/>
    </source>
</evidence>
<dbReference type="FunFam" id="3.40.140.10:FF:000008">
    <property type="entry name" value="Cytidine deaminase"/>
    <property type="match status" value="1"/>
</dbReference>
<dbReference type="Gene3D" id="3.40.140.10">
    <property type="entry name" value="Cytidine Deaminase, domain 2"/>
    <property type="match status" value="1"/>
</dbReference>
<dbReference type="NCBIfam" id="NF004064">
    <property type="entry name" value="PRK05578.1"/>
    <property type="match status" value="1"/>
</dbReference>
<comment type="catalytic activity">
    <reaction evidence="9 13">
        <text>cytidine + H2O + H(+) = uridine + NH4(+)</text>
        <dbReference type="Rhea" id="RHEA:16069"/>
        <dbReference type="ChEBI" id="CHEBI:15377"/>
        <dbReference type="ChEBI" id="CHEBI:15378"/>
        <dbReference type="ChEBI" id="CHEBI:16704"/>
        <dbReference type="ChEBI" id="CHEBI:17562"/>
        <dbReference type="ChEBI" id="CHEBI:28938"/>
        <dbReference type="EC" id="3.5.4.5"/>
    </reaction>
</comment>
<dbReference type="InterPro" id="IPR006262">
    <property type="entry name" value="Cyt_deam_tetra"/>
</dbReference>
<evidence type="ECO:0000256" key="13">
    <source>
        <dbReference type="RuleBase" id="RU364006"/>
    </source>
</evidence>
<dbReference type="PANTHER" id="PTHR11644:SF2">
    <property type="entry name" value="CYTIDINE DEAMINASE"/>
    <property type="match status" value="1"/>
</dbReference>
<dbReference type="OMA" id="LTHFTCV"/>
<evidence type="ECO:0000256" key="7">
    <source>
        <dbReference type="ARBA" id="ARBA00022833"/>
    </source>
</evidence>
<dbReference type="GO" id="GO:0008270">
    <property type="term" value="F:zinc ion binding"/>
    <property type="evidence" value="ECO:0007669"/>
    <property type="project" value="UniProtKB-UniRule"/>
</dbReference>
<dbReference type="NCBIfam" id="TIGR01354">
    <property type="entry name" value="cyt_deam_tetra"/>
    <property type="match status" value="1"/>
</dbReference>
<dbReference type="InterPro" id="IPR016192">
    <property type="entry name" value="APOBEC/CMP_deaminase_Zn-bd"/>
</dbReference>
<reference evidence="15 16" key="3">
    <citation type="journal article" date="2015" name="Genome Announc.">
        <title>Draft Genome Sequence of the Archiascomycetous Yeast Saitoella complicata.</title>
        <authorList>
            <person name="Yamauchi K."/>
            <person name="Kondo S."/>
            <person name="Hamamoto M."/>
            <person name="Takahashi Y."/>
            <person name="Ogura Y."/>
            <person name="Hayashi T."/>
            <person name="Nishida H."/>
        </authorList>
    </citation>
    <scope>NUCLEOTIDE SEQUENCE [LARGE SCALE GENOMIC DNA]</scope>
    <source>
        <strain evidence="15 16">NRRL Y-17804</strain>
    </source>
</reference>
<keyword evidence="7 12" id="KW-0862">Zinc</keyword>
<dbReference type="GO" id="GO:0004126">
    <property type="term" value="F:cytidine deaminase activity"/>
    <property type="evidence" value="ECO:0007669"/>
    <property type="project" value="UniProtKB-UniRule"/>
</dbReference>
<accession>A0A0E9NPE3</accession>
<organism evidence="15 16">
    <name type="scientific">Saitoella complicata (strain BCRC 22490 / CBS 7301 / JCM 7358 / NBRC 10748 / NRRL Y-17804)</name>
    <dbReference type="NCBI Taxonomy" id="698492"/>
    <lineage>
        <taxon>Eukaryota</taxon>
        <taxon>Fungi</taxon>
        <taxon>Dikarya</taxon>
        <taxon>Ascomycota</taxon>
        <taxon>Taphrinomycotina</taxon>
        <taxon>Taphrinomycotina incertae sedis</taxon>
        <taxon>Saitoella</taxon>
    </lineage>
</organism>
<protein>
    <recommendedName>
        <fullName evidence="4 13">Cytidine deaminase</fullName>
        <ecNumber evidence="4 13">3.5.4.5</ecNumber>
    </recommendedName>
    <alternativeName>
        <fullName evidence="8 13">Cytidine aminohydrolase</fullName>
    </alternativeName>
</protein>
<dbReference type="PROSITE" id="PS00903">
    <property type="entry name" value="CYT_DCMP_DEAMINASES_1"/>
    <property type="match status" value="1"/>
</dbReference>
<evidence type="ECO:0000256" key="3">
    <source>
        <dbReference type="ARBA" id="ARBA00006576"/>
    </source>
</evidence>
<dbReference type="InterPro" id="IPR016193">
    <property type="entry name" value="Cytidine_deaminase-like"/>
</dbReference>
<keyword evidence="16" id="KW-1185">Reference proteome</keyword>
<dbReference type="Pfam" id="PF00383">
    <property type="entry name" value="dCMP_cyt_deam_1"/>
    <property type="match status" value="1"/>
</dbReference>
<dbReference type="AlphaFoldDB" id="A0A0E9NPE3"/>